<dbReference type="PANTHER" id="PTHR34044:SF1">
    <property type="entry name" value="NUCLEAR PROTEIN"/>
    <property type="match status" value="1"/>
</dbReference>
<dbReference type="PANTHER" id="PTHR34044">
    <property type="entry name" value="NUCLEAR PROTEIN"/>
    <property type="match status" value="1"/>
</dbReference>
<gene>
    <name evidence="1" type="ORF">FPAR1323_LOCUS2790</name>
</gene>
<sequence>MVFLQNGFLEDYLESKGLADNTQALIYFAVSKKGETPIDGITDLSPDGLTVTTGKWGDVVAERIQACGMKCGVVDAATYRKAMFEKLMWICAFMLVGTVNGGITVGEVVGKKTEEVVDLILEMGDAITESTGVEFDDRCAARLCSYAQAVAHFPTAIKEFEWRNGFFWDLSEEAEDEELPDPCPTHTAYCNQGVVEDLFSF</sequence>
<organism evidence="1">
    <name type="scientific">Florenciella parvula</name>
    <dbReference type="NCBI Taxonomy" id="236787"/>
    <lineage>
        <taxon>Eukaryota</taxon>
        <taxon>Sar</taxon>
        <taxon>Stramenopiles</taxon>
        <taxon>Ochrophyta</taxon>
        <taxon>Dictyochophyceae</taxon>
        <taxon>Florenciellales</taxon>
        <taxon>Florenciella</taxon>
    </lineage>
</organism>
<name>A0A7S2B9P5_9STRA</name>
<evidence type="ECO:0000313" key="1">
    <source>
        <dbReference type="EMBL" id="CAD9390415.1"/>
    </source>
</evidence>
<accession>A0A7S2B9P5</accession>
<dbReference type="EMBL" id="HBGT01005101">
    <property type="protein sequence ID" value="CAD9390415.1"/>
    <property type="molecule type" value="Transcribed_RNA"/>
</dbReference>
<reference evidence="1" key="1">
    <citation type="submission" date="2021-01" db="EMBL/GenBank/DDBJ databases">
        <authorList>
            <person name="Corre E."/>
            <person name="Pelletier E."/>
            <person name="Niang G."/>
            <person name="Scheremetjew M."/>
            <person name="Finn R."/>
            <person name="Kale V."/>
            <person name="Holt S."/>
            <person name="Cochrane G."/>
            <person name="Meng A."/>
            <person name="Brown T."/>
            <person name="Cohen L."/>
        </authorList>
    </citation>
    <scope>NUCLEOTIDE SEQUENCE</scope>
    <source>
        <strain evidence="1">RCC1693</strain>
    </source>
</reference>
<dbReference type="AlphaFoldDB" id="A0A7S2B9P5"/>
<proteinExistence type="predicted"/>
<protein>
    <submittedName>
        <fullName evidence="1">Uncharacterized protein</fullName>
    </submittedName>
</protein>